<dbReference type="EMBL" id="VOIF01000108">
    <property type="protein sequence ID" value="TWV60871.1"/>
    <property type="molecule type" value="Genomic_DNA"/>
</dbReference>
<sequence length="67" mass="7704">MTHTSDKHVTDEELELVTRGKADGIYMKAPNGSPTSLNERQWVQVRTRAFKNWFGDWENVPEAASRI</sequence>
<gene>
    <name evidence="1" type="ORF">FSA04_23845</name>
</gene>
<dbReference type="AlphaFoldDB" id="A0A5C6KG42"/>
<protein>
    <submittedName>
        <fullName evidence="1">Uncharacterized protein</fullName>
    </submittedName>
</protein>
<accession>A0A5C6KG42</accession>
<dbReference type="Proteomes" id="UP000315833">
    <property type="component" value="Unassembled WGS sequence"/>
</dbReference>
<proteinExistence type="predicted"/>
<name>A0A5C6KG42_9BACT</name>
<organism evidence="1 2">
    <name type="scientific">Phocaeicola dorei</name>
    <dbReference type="NCBI Taxonomy" id="357276"/>
    <lineage>
        <taxon>Bacteria</taxon>
        <taxon>Pseudomonadati</taxon>
        <taxon>Bacteroidota</taxon>
        <taxon>Bacteroidia</taxon>
        <taxon>Bacteroidales</taxon>
        <taxon>Bacteroidaceae</taxon>
        <taxon>Phocaeicola</taxon>
    </lineage>
</organism>
<dbReference type="RefSeq" id="WP_146265269.1">
    <property type="nucleotide sequence ID" value="NZ_VOIF01000108.1"/>
</dbReference>
<reference evidence="1 2" key="1">
    <citation type="submission" date="2019-07" db="EMBL/GenBank/DDBJ databases">
        <title>Genome sequencing of Bacteroides dorei iSURF_12.</title>
        <authorList>
            <person name="Sevigny J.L."/>
            <person name="Ruoff K.L."/>
            <person name="Price C.E."/>
            <person name="Valls R.A."/>
            <person name="O'Toole G.A."/>
        </authorList>
    </citation>
    <scope>NUCLEOTIDE SEQUENCE [LARGE SCALE GENOMIC DNA]</scope>
    <source>
        <strain evidence="1 2">ANK132K_1B</strain>
    </source>
</reference>
<evidence type="ECO:0000313" key="1">
    <source>
        <dbReference type="EMBL" id="TWV60871.1"/>
    </source>
</evidence>
<evidence type="ECO:0000313" key="2">
    <source>
        <dbReference type="Proteomes" id="UP000315833"/>
    </source>
</evidence>
<feature type="non-terminal residue" evidence="1">
    <location>
        <position position="67"/>
    </location>
</feature>
<comment type="caution">
    <text evidence="1">The sequence shown here is derived from an EMBL/GenBank/DDBJ whole genome shotgun (WGS) entry which is preliminary data.</text>
</comment>